<feature type="chain" id="PRO_5014649836" evidence="1">
    <location>
        <begin position="20"/>
        <end position="104"/>
    </location>
</feature>
<accession>A0A2M4DD56</accession>
<evidence type="ECO:0000256" key="1">
    <source>
        <dbReference type="SAM" id="SignalP"/>
    </source>
</evidence>
<feature type="signal peptide" evidence="1">
    <location>
        <begin position="1"/>
        <end position="19"/>
    </location>
</feature>
<dbReference type="AlphaFoldDB" id="A0A2M4DD56"/>
<sequence length="104" mass="11742">MTQITFLLLSQKLFPSVLTFPDVPLTHQTVANRRCAADEKFLPSGEIPERASFPSPELPLFIAHYVRHDNHDTVGKDTYEICESKIKYLHITNTGLGPCICCRP</sequence>
<reference evidence="2" key="1">
    <citation type="submission" date="2018-01" db="EMBL/GenBank/DDBJ databases">
        <title>An insight into the sialome of Amazonian anophelines.</title>
        <authorList>
            <person name="Ribeiro J.M."/>
            <person name="Scarpassa V."/>
            <person name="Calvo E."/>
        </authorList>
    </citation>
    <scope>NUCLEOTIDE SEQUENCE</scope>
</reference>
<name>A0A2M4DD56_ANODA</name>
<proteinExistence type="predicted"/>
<organism evidence="2">
    <name type="scientific">Anopheles darlingi</name>
    <name type="common">Mosquito</name>
    <dbReference type="NCBI Taxonomy" id="43151"/>
    <lineage>
        <taxon>Eukaryota</taxon>
        <taxon>Metazoa</taxon>
        <taxon>Ecdysozoa</taxon>
        <taxon>Arthropoda</taxon>
        <taxon>Hexapoda</taxon>
        <taxon>Insecta</taxon>
        <taxon>Pterygota</taxon>
        <taxon>Neoptera</taxon>
        <taxon>Endopterygota</taxon>
        <taxon>Diptera</taxon>
        <taxon>Nematocera</taxon>
        <taxon>Culicoidea</taxon>
        <taxon>Culicidae</taxon>
        <taxon>Anophelinae</taxon>
        <taxon>Anopheles</taxon>
    </lineage>
</organism>
<keyword evidence="1" id="KW-0732">Signal</keyword>
<dbReference type="EMBL" id="GGFL01011344">
    <property type="protein sequence ID" value="MBW75522.1"/>
    <property type="molecule type" value="Transcribed_RNA"/>
</dbReference>
<protein>
    <submittedName>
        <fullName evidence="2">Putative secreted protein</fullName>
    </submittedName>
</protein>
<evidence type="ECO:0000313" key="2">
    <source>
        <dbReference type="EMBL" id="MBW75522.1"/>
    </source>
</evidence>